<dbReference type="Pfam" id="PF05170">
    <property type="entry name" value="AsmA"/>
    <property type="match status" value="1"/>
</dbReference>
<protein>
    <submittedName>
        <fullName evidence="2">AsmA family protein</fullName>
    </submittedName>
</protein>
<evidence type="ECO:0000313" key="2">
    <source>
        <dbReference type="EMBL" id="MDE1243219.1"/>
    </source>
</evidence>
<dbReference type="AlphaFoldDB" id="A0A9X4EVN6"/>
<reference evidence="2" key="1">
    <citation type="submission" date="2022-02" db="EMBL/GenBank/DDBJ databases">
        <title>Emergence and expansion in Europe of a Vibrio aestuarianus clonal complex pathogenic for oysters.</title>
        <authorList>
            <person name="Mesnil A."/>
            <person name="Travers M.-A."/>
        </authorList>
    </citation>
    <scope>NUCLEOTIDE SEQUENCE</scope>
    <source>
        <strain evidence="2">19_064_11T1</strain>
    </source>
</reference>
<gene>
    <name evidence="2" type="ORF">L9W94_13875</name>
</gene>
<feature type="domain" description="AsmA" evidence="1">
    <location>
        <begin position="1"/>
        <end position="574"/>
    </location>
</feature>
<dbReference type="InterPro" id="IPR052894">
    <property type="entry name" value="AsmA-related"/>
</dbReference>
<evidence type="ECO:0000313" key="3">
    <source>
        <dbReference type="Proteomes" id="UP001140979"/>
    </source>
</evidence>
<organism evidence="2 3">
    <name type="scientific">Vibrio aestuarianus</name>
    <dbReference type="NCBI Taxonomy" id="28171"/>
    <lineage>
        <taxon>Bacteria</taxon>
        <taxon>Pseudomonadati</taxon>
        <taxon>Pseudomonadota</taxon>
        <taxon>Gammaproteobacteria</taxon>
        <taxon>Vibrionales</taxon>
        <taxon>Vibrionaceae</taxon>
        <taxon>Vibrio</taxon>
    </lineage>
</organism>
<proteinExistence type="predicted"/>
<dbReference type="EMBL" id="JAKNBA010000025">
    <property type="protein sequence ID" value="MDE1243219.1"/>
    <property type="molecule type" value="Genomic_DNA"/>
</dbReference>
<comment type="caution">
    <text evidence="2">The sequence shown here is derived from an EMBL/GenBank/DDBJ whole genome shotgun (WGS) entry which is preliminary data.</text>
</comment>
<dbReference type="GO" id="GO:0090313">
    <property type="term" value="P:regulation of protein targeting to membrane"/>
    <property type="evidence" value="ECO:0007669"/>
    <property type="project" value="TreeGrafter"/>
</dbReference>
<accession>A0A9X4EVN6</accession>
<dbReference type="RefSeq" id="WP_274683539.1">
    <property type="nucleotide sequence ID" value="NZ_JAKNBA010000025.1"/>
</dbReference>
<dbReference type="Proteomes" id="UP001140979">
    <property type="component" value="Unassembled WGS sequence"/>
</dbReference>
<dbReference type="PROSITE" id="PS51257">
    <property type="entry name" value="PROKAR_LIPOPROTEIN"/>
    <property type="match status" value="1"/>
</dbReference>
<sequence length="639" mass="72012">MKKVLALLIAVIALVLTALLGCFAFLHTQYATPVSQLVVERLSKGNITFESVEYQYPLHFRFHHLVIHQDKQTIPIAQADIWLNATLIHNNQLVIDSILLDGLSLQHDLPNLPRLPYLYLHQLALHNVDIAHQGWVARGVNTQIKHPSWSDKHSSIPFGEIQFSAEQLYWQGEALNNVLLDMDYKPHNSTVYGLSFTWQDAAISGQAEQYPQGWSLVNVTVDKLNLNANDSKRLTQISQAYLTNQIDHINSLDILNSNLTMGDVNLRNVDISLENLYPHASLWQQKQGYVSLRADDATLFGQQWVEPSISIETRPGQLIINDFNAELYQGDIQLSGSMTPSSLSLKQLNVRGLKWVNETAHGFDWFAQLLSSIENMSIEKLNIGNSQVIQLAKAPYWQLSGVNIEGDDLTLIDNKRFGLWQGELQITANSASYDSVLATQSVIEMHSDQGKWSLDRLFIPLEKGYIDAIAKWDFNAISEPWQTEIHADGFPLSLINNALPLPFSIEGVSEFEVQLQGLASDHSTLAHSLTGSLKANLREATLLTSNEYDQRAEHPFNLDDLTITADRGRIKIEPTQLATQDMQLNIIGNIDLLDMKNAQINVDVKQTCRETRFELIHDKQQMNYSCDPQESDNSANSSW</sequence>
<dbReference type="GO" id="GO:0005886">
    <property type="term" value="C:plasma membrane"/>
    <property type="evidence" value="ECO:0007669"/>
    <property type="project" value="TreeGrafter"/>
</dbReference>
<evidence type="ECO:0000259" key="1">
    <source>
        <dbReference type="Pfam" id="PF05170"/>
    </source>
</evidence>
<dbReference type="PANTHER" id="PTHR30441:SF8">
    <property type="entry name" value="DUF748 DOMAIN-CONTAINING PROTEIN"/>
    <property type="match status" value="1"/>
</dbReference>
<dbReference type="InterPro" id="IPR007844">
    <property type="entry name" value="AsmA"/>
</dbReference>
<name>A0A9X4EVN6_9VIBR</name>
<dbReference type="PANTHER" id="PTHR30441">
    <property type="entry name" value="DUF748 DOMAIN-CONTAINING PROTEIN"/>
    <property type="match status" value="1"/>
</dbReference>